<dbReference type="Gene3D" id="3.30.420.40">
    <property type="match status" value="2"/>
</dbReference>
<dbReference type="GeneID" id="87953393"/>
<feature type="region of interest" description="Disordered" evidence="1">
    <location>
        <begin position="336"/>
        <end position="356"/>
    </location>
</feature>
<dbReference type="Proteomes" id="UP001329825">
    <property type="component" value="Chromosome 1"/>
</dbReference>
<dbReference type="PANTHER" id="PTHR43190:SF3">
    <property type="entry name" value="N-ACETYL-D-GLUCOSAMINE KINASE"/>
    <property type="match status" value="1"/>
</dbReference>
<dbReference type="SUPFAM" id="SSF53067">
    <property type="entry name" value="Actin-like ATPase domain"/>
    <property type="match status" value="1"/>
</dbReference>
<accession>A0ABZ1CRG1</accession>
<evidence type="ECO:0000256" key="1">
    <source>
        <dbReference type="SAM" id="MobiDB-lite"/>
    </source>
</evidence>
<dbReference type="RefSeq" id="XP_062789070.1">
    <property type="nucleotide sequence ID" value="XM_062933019.1"/>
</dbReference>
<evidence type="ECO:0000313" key="2">
    <source>
        <dbReference type="EMBL" id="WRT64330.1"/>
    </source>
</evidence>
<name>A0ABZ1CRG1_9TREE</name>
<evidence type="ECO:0008006" key="4">
    <source>
        <dbReference type="Google" id="ProtNLM"/>
    </source>
</evidence>
<protein>
    <recommendedName>
        <fullName evidence="4">Glucokinase</fullName>
    </recommendedName>
</protein>
<proteinExistence type="predicted"/>
<gene>
    <name evidence="2" type="ORF">IL334_001262</name>
</gene>
<keyword evidence="3" id="KW-1185">Reference proteome</keyword>
<evidence type="ECO:0000313" key="3">
    <source>
        <dbReference type="Proteomes" id="UP001329825"/>
    </source>
</evidence>
<reference evidence="2 3" key="1">
    <citation type="submission" date="2024-01" db="EMBL/GenBank/DDBJ databases">
        <title>Comparative genomics of Cryptococcus and Kwoniella reveals pathogenesis evolution and contrasting modes of karyotype evolution via chromosome fusion or intercentromeric recombination.</title>
        <authorList>
            <person name="Coelho M.A."/>
            <person name="David-Palma M."/>
            <person name="Shea T."/>
            <person name="Bowers K."/>
            <person name="McGinley-Smith S."/>
            <person name="Mohammad A.W."/>
            <person name="Gnirke A."/>
            <person name="Yurkov A.M."/>
            <person name="Nowrousian M."/>
            <person name="Sun S."/>
            <person name="Cuomo C.A."/>
            <person name="Heitman J."/>
        </authorList>
    </citation>
    <scope>NUCLEOTIDE SEQUENCE [LARGE SCALE GENOMIC DNA]</scope>
    <source>
        <strain evidence="2">CBS 11374</strain>
    </source>
</reference>
<dbReference type="InterPro" id="IPR052519">
    <property type="entry name" value="Euk-type_GlcNAc_Kinase"/>
</dbReference>
<organism evidence="2 3">
    <name type="scientific">Kwoniella shivajii</name>
    <dbReference type="NCBI Taxonomy" id="564305"/>
    <lineage>
        <taxon>Eukaryota</taxon>
        <taxon>Fungi</taxon>
        <taxon>Dikarya</taxon>
        <taxon>Basidiomycota</taxon>
        <taxon>Agaricomycotina</taxon>
        <taxon>Tremellomycetes</taxon>
        <taxon>Tremellales</taxon>
        <taxon>Cryptococcaceae</taxon>
        <taxon>Kwoniella</taxon>
    </lineage>
</organism>
<sequence length="483" mass="51333">MTTHILTPPVSPTLPRLVLCADGGGSKVCVVIRSNDGLQVRGVAGPCNVQSVGYGPASQSLLLATYRALIQLPKSHLPSALYIPNLSLSPLSDLRPNTPSSVYSVGDTGESSRSARLPNINMSLFRYAWLGLAGVNCQADADGFIGYATSALCLTEDEIRLSNDVNLLAAPALAIPGIDHVVAVVAGTGTIGRTIRVSPLNANPTDSLSTLNNIRKRSLPLEDVAISRGWGYLLCDEGSAFWLGRLAIRNVLSLADRQASTSVYSSVTPSMLPLHRDILRHFGTTDPAELINLASLSNGAFEGSDIGEATSKRNAMIASAARVILKWAFPGDNPLGLSGLPTPPASTDGESETEAENDMEMEVDLESHSDIPNSKSLSHKTTGEILVSRPEEHQMSHLEALRLTRKSIIPLIELTESLLGDSTIVKTDKSALVLGGGLVMSNGYRKLLLDGLKKENIEFNRILIVDDAAGEGVKALSQIEFGI</sequence>
<dbReference type="EMBL" id="CP141881">
    <property type="protein sequence ID" value="WRT64330.1"/>
    <property type="molecule type" value="Genomic_DNA"/>
</dbReference>
<dbReference type="PANTHER" id="PTHR43190">
    <property type="entry name" value="N-ACETYL-D-GLUCOSAMINE KINASE"/>
    <property type="match status" value="1"/>
</dbReference>
<dbReference type="InterPro" id="IPR043129">
    <property type="entry name" value="ATPase_NBD"/>
</dbReference>